<evidence type="ECO:0000256" key="1">
    <source>
        <dbReference type="SAM" id="MobiDB-lite"/>
    </source>
</evidence>
<accession>A0A497JGE7</accession>
<dbReference type="EMBL" id="QMWP01000086">
    <property type="protein sequence ID" value="RLG70060.1"/>
    <property type="molecule type" value="Genomic_DNA"/>
</dbReference>
<evidence type="ECO:0000313" key="3">
    <source>
        <dbReference type="Proteomes" id="UP000278031"/>
    </source>
</evidence>
<feature type="compositionally biased region" description="Low complexity" evidence="1">
    <location>
        <begin position="139"/>
        <end position="150"/>
    </location>
</feature>
<dbReference type="AlphaFoldDB" id="A0A497JGE7"/>
<sequence length="181" mass="20711">MEEILEEEQQIQGEGETPIETPEEGQEETPEKEPQEKPEEDVEELKRKNRQLYARLKKVEEQLKKYKAQTKASEEVGIDPVQLVKTVSVLKDYSPEEVDFISKIAKAEGVSLEEAVKMPEVQLYIQARREKVAKEQKVPEPSSPSSTTKEITPEEIAKMSDEEFRKFEEEMKKKMAGGSGI</sequence>
<evidence type="ECO:0000313" key="2">
    <source>
        <dbReference type="EMBL" id="RLG70060.1"/>
    </source>
</evidence>
<feature type="region of interest" description="Disordered" evidence="1">
    <location>
        <begin position="132"/>
        <end position="163"/>
    </location>
</feature>
<reference evidence="2 3" key="1">
    <citation type="submission" date="2018-06" db="EMBL/GenBank/DDBJ databases">
        <title>Extensive metabolic versatility and redundancy in microbially diverse, dynamic hydrothermal sediments.</title>
        <authorList>
            <person name="Dombrowski N."/>
            <person name="Teske A."/>
            <person name="Baker B.J."/>
        </authorList>
    </citation>
    <scope>NUCLEOTIDE SEQUENCE [LARGE SCALE GENOMIC DNA]</scope>
    <source>
        <strain evidence="2">B51_G17</strain>
    </source>
</reference>
<organism evidence="2 3">
    <name type="scientific">Candidatus Iainarchaeum sp</name>
    <dbReference type="NCBI Taxonomy" id="3101447"/>
    <lineage>
        <taxon>Archaea</taxon>
        <taxon>Candidatus Iainarchaeota</taxon>
        <taxon>Candidatus Iainarchaeia</taxon>
        <taxon>Candidatus Iainarchaeales</taxon>
        <taxon>Candidatus Iainarchaeaceae</taxon>
        <taxon>Candidatus Iainarchaeum</taxon>
    </lineage>
</organism>
<dbReference type="Proteomes" id="UP000278031">
    <property type="component" value="Unassembled WGS sequence"/>
</dbReference>
<name>A0A497JGE7_9ARCH</name>
<feature type="compositionally biased region" description="Basic and acidic residues" evidence="1">
    <location>
        <begin position="151"/>
        <end position="163"/>
    </location>
</feature>
<comment type="caution">
    <text evidence="2">The sequence shown here is derived from an EMBL/GenBank/DDBJ whole genome shotgun (WGS) entry which is preliminary data.</text>
</comment>
<feature type="compositionally biased region" description="Low complexity" evidence="1">
    <location>
        <begin position="10"/>
        <end position="20"/>
    </location>
</feature>
<protein>
    <submittedName>
        <fullName evidence="2">Uncharacterized protein</fullName>
    </submittedName>
</protein>
<gene>
    <name evidence="2" type="ORF">DRO04_02445</name>
</gene>
<proteinExistence type="predicted"/>
<feature type="region of interest" description="Disordered" evidence="1">
    <location>
        <begin position="1"/>
        <end position="47"/>
    </location>
</feature>